<evidence type="ECO:0000256" key="1">
    <source>
        <dbReference type="ARBA" id="ARBA00004123"/>
    </source>
</evidence>
<dbReference type="InterPro" id="IPR011598">
    <property type="entry name" value="bHLH_dom"/>
</dbReference>
<keyword evidence="5" id="KW-0539">Nucleus</keyword>
<feature type="domain" description="BHLH" evidence="7">
    <location>
        <begin position="56"/>
        <end position="105"/>
    </location>
</feature>
<dbReference type="InterPro" id="IPR036638">
    <property type="entry name" value="HLH_DNA-bd_sf"/>
</dbReference>
<organism evidence="8 9">
    <name type="scientific">Stylosanthes scabra</name>
    <dbReference type="NCBI Taxonomy" id="79078"/>
    <lineage>
        <taxon>Eukaryota</taxon>
        <taxon>Viridiplantae</taxon>
        <taxon>Streptophyta</taxon>
        <taxon>Embryophyta</taxon>
        <taxon>Tracheophyta</taxon>
        <taxon>Spermatophyta</taxon>
        <taxon>Magnoliopsida</taxon>
        <taxon>eudicotyledons</taxon>
        <taxon>Gunneridae</taxon>
        <taxon>Pentapetalae</taxon>
        <taxon>rosids</taxon>
        <taxon>fabids</taxon>
        <taxon>Fabales</taxon>
        <taxon>Fabaceae</taxon>
        <taxon>Papilionoideae</taxon>
        <taxon>50 kb inversion clade</taxon>
        <taxon>dalbergioids sensu lato</taxon>
        <taxon>Dalbergieae</taxon>
        <taxon>Pterocarpus clade</taxon>
        <taxon>Stylosanthes</taxon>
    </lineage>
</organism>
<name>A0ABU6Z2S7_9FABA</name>
<dbReference type="EMBL" id="JASCZI010271888">
    <property type="protein sequence ID" value="MED6216814.1"/>
    <property type="molecule type" value="Genomic_DNA"/>
</dbReference>
<evidence type="ECO:0000256" key="6">
    <source>
        <dbReference type="SAM" id="MobiDB-lite"/>
    </source>
</evidence>
<dbReference type="Proteomes" id="UP001341840">
    <property type="component" value="Unassembled WGS sequence"/>
</dbReference>
<dbReference type="PANTHER" id="PTHR45855:SF12">
    <property type="entry name" value="TRANSCRIPTION FACTOR PIF7-LIKE ISOFORM X1"/>
    <property type="match status" value="1"/>
</dbReference>
<feature type="compositionally biased region" description="Basic and acidic residues" evidence="6">
    <location>
        <begin position="64"/>
        <end position="73"/>
    </location>
</feature>
<dbReference type="Gene3D" id="4.10.280.10">
    <property type="entry name" value="Helix-loop-helix DNA-binding domain"/>
    <property type="match status" value="1"/>
</dbReference>
<evidence type="ECO:0000256" key="2">
    <source>
        <dbReference type="ARBA" id="ARBA00023015"/>
    </source>
</evidence>
<dbReference type="SUPFAM" id="SSF47459">
    <property type="entry name" value="HLH, helix-loop-helix DNA-binding domain"/>
    <property type="match status" value="1"/>
</dbReference>
<evidence type="ECO:0000256" key="5">
    <source>
        <dbReference type="ARBA" id="ARBA00023242"/>
    </source>
</evidence>
<reference evidence="8 9" key="1">
    <citation type="journal article" date="2023" name="Plants (Basel)">
        <title>Bridging the Gap: Combining Genomics and Transcriptomics Approaches to Understand Stylosanthes scabra, an Orphan Legume from the Brazilian Caatinga.</title>
        <authorList>
            <person name="Ferreira-Neto J.R.C."/>
            <person name="da Silva M.D."/>
            <person name="Binneck E."/>
            <person name="de Melo N.F."/>
            <person name="da Silva R.H."/>
            <person name="de Melo A.L.T.M."/>
            <person name="Pandolfi V."/>
            <person name="Bustamante F.O."/>
            <person name="Brasileiro-Vidal A.C."/>
            <person name="Benko-Iseppon A.M."/>
        </authorList>
    </citation>
    <scope>NUCLEOTIDE SEQUENCE [LARGE SCALE GENOMIC DNA]</scope>
    <source>
        <tissue evidence="8">Leaves</tissue>
    </source>
</reference>
<evidence type="ECO:0000259" key="7">
    <source>
        <dbReference type="PROSITE" id="PS50888"/>
    </source>
</evidence>
<feature type="region of interest" description="Disordered" evidence="6">
    <location>
        <begin position="57"/>
        <end position="95"/>
    </location>
</feature>
<keyword evidence="2" id="KW-0805">Transcription regulation</keyword>
<sequence>MDFVPTTVISSQYLDVEHSRALSFDEIGNNENDDGDNNGKGERVHIKSSSLIRLNRTFSVHSQSEQRRSDRINQKMKALQRSVPNANKTDKTSMSDEVISINAPVMVHLNGK</sequence>
<evidence type="ECO:0000313" key="9">
    <source>
        <dbReference type="Proteomes" id="UP001341840"/>
    </source>
</evidence>
<dbReference type="InterPro" id="IPR031066">
    <property type="entry name" value="bHLH_ALC-like_plant"/>
</dbReference>
<evidence type="ECO:0000256" key="4">
    <source>
        <dbReference type="ARBA" id="ARBA00023163"/>
    </source>
</evidence>
<gene>
    <name evidence="8" type="ORF">PIB30_011405</name>
</gene>
<dbReference type="PROSITE" id="PS50888">
    <property type="entry name" value="BHLH"/>
    <property type="match status" value="1"/>
</dbReference>
<accession>A0ABU6Z2S7</accession>
<protein>
    <recommendedName>
        <fullName evidence="7">BHLH domain-containing protein</fullName>
    </recommendedName>
</protein>
<proteinExistence type="predicted"/>
<keyword evidence="4" id="KW-0804">Transcription</keyword>
<dbReference type="Pfam" id="PF00010">
    <property type="entry name" value="HLH"/>
    <property type="match status" value="1"/>
</dbReference>
<evidence type="ECO:0000313" key="8">
    <source>
        <dbReference type="EMBL" id="MED6216814.1"/>
    </source>
</evidence>
<comment type="subcellular location">
    <subcellularLocation>
        <location evidence="1">Nucleus</location>
    </subcellularLocation>
</comment>
<evidence type="ECO:0000256" key="3">
    <source>
        <dbReference type="ARBA" id="ARBA00023125"/>
    </source>
</evidence>
<dbReference type="PANTHER" id="PTHR45855">
    <property type="entry name" value="TRANSCRIPTION FACTOR PIF1-RELATED"/>
    <property type="match status" value="1"/>
</dbReference>
<comment type="caution">
    <text evidence="8">The sequence shown here is derived from an EMBL/GenBank/DDBJ whole genome shotgun (WGS) entry which is preliminary data.</text>
</comment>
<keyword evidence="9" id="KW-1185">Reference proteome</keyword>
<keyword evidence="3" id="KW-0238">DNA-binding</keyword>